<dbReference type="STRING" id="536979.SAMN04488055_5444"/>
<evidence type="ECO:0000313" key="2">
    <source>
        <dbReference type="EMBL" id="SIO53598.1"/>
    </source>
</evidence>
<accession>A0A1N6KAM0</accession>
<keyword evidence="1" id="KW-0732">Signal</keyword>
<keyword evidence="3" id="KW-1185">Reference proteome</keyword>
<dbReference type="EMBL" id="FSRA01000002">
    <property type="protein sequence ID" value="SIO53598.1"/>
    <property type="molecule type" value="Genomic_DNA"/>
</dbReference>
<evidence type="ECO:0008006" key="4">
    <source>
        <dbReference type="Google" id="ProtNLM"/>
    </source>
</evidence>
<gene>
    <name evidence="2" type="ORF">SAMN04488055_5444</name>
</gene>
<dbReference type="OrthoDB" id="676801at2"/>
<dbReference type="InterPro" id="IPR045391">
    <property type="entry name" value="DUF6520"/>
</dbReference>
<dbReference type="Proteomes" id="UP000185003">
    <property type="component" value="Unassembled WGS sequence"/>
</dbReference>
<name>A0A1N6KAM0_9BACT</name>
<evidence type="ECO:0000313" key="3">
    <source>
        <dbReference type="Proteomes" id="UP000185003"/>
    </source>
</evidence>
<dbReference type="AlphaFoldDB" id="A0A1N6KAM0"/>
<proteinExistence type="predicted"/>
<feature type="signal peptide" evidence="1">
    <location>
        <begin position="1"/>
        <end position="21"/>
    </location>
</feature>
<dbReference type="Pfam" id="PF20130">
    <property type="entry name" value="DUF6520"/>
    <property type="match status" value="1"/>
</dbReference>
<sequence>MKKKLFLAAAAFMLAIGGAFASQLLLPEPGFSKKADVSIPTGVQQDLCEVREECDGGTFACTADFQEGAIIYTNVQLYGLSNPADVTTCTVALTRSIP</sequence>
<organism evidence="2 3">
    <name type="scientific">Chitinophaga niabensis</name>
    <dbReference type="NCBI Taxonomy" id="536979"/>
    <lineage>
        <taxon>Bacteria</taxon>
        <taxon>Pseudomonadati</taxon>
        <taxon>Bacteroidota</taxon>
        <taxon>Chitinophagia</taxon>
        <taxon>Chitinophagales</taxon>
        <taxon>Chitinophagaceae</taxon>
        <taxon>Chitinophaga</taxon>
    </lineage>
</organism>
<reference evidence="2 3" key="1">
    <citation type="submission" date="2016-11" db="EMBL/GenBank/DDBJ databases">
        <authorList>
            <person name="Jaros S."/>
            <person name="Januszkiewicz K."/>
            <person name="Wedrychowicz H."/>
        </authorList>
    </citation>
    <scope>NUCLEOTIDE SEQUENCE [LARGE SCALE GENOMIC DNA]</scope>
    <source>
        <strain evidence="2 3">DSM 24787</strain>
    </source>
</reference>
<dbReference type="RefSeq" id="WP_074242671.1">
    <property type="nucleotide sequence ID" value="NZ_FSRA01000002.1"/>
</dbReference>
<feature type="chain" id="PRO_5012410392" description="NVEALA protein" evidence="1">
    <location>
        <begin position="22"/>
        <end position="98"/>
    </location>
</feature>
<evidence type="ECO:0000256" key="1">
    <source>
        <dbReference type="SAM" id="SignalP"/>
    </source>
</evidence>
<protein>
    <recommendedName>
        <fullName evidence="4">NVEALA protein</fullName>
    </recommendedName>
</protein>